<accession>A0ABR8YWT9</accession>
<organism evidence="4 5">
    <name type="scientific">Clostridium faecium</name>
    <dbReference type="NCBI Taxonomy" id="2762223"/>
    <lineage>
        <taxon>Bacteria</taxon>
        <taxon>Bacillati</taxon>
        <taxon>Bacillota</taxon>
        <taxon>Clostridia</taxon>
        <taxon>Eubacteriales</taxon>
        <taxon>Clostridiaceae</taxon>
        <taxon>Clostridium</taxon>
    </lineage>
</organism>
<dbReference type="Proteomes" id="UP000627166">
    <property type="component" value="Unassembled WGS sequence"/>
</dbReference>
<dbReference type="RefSeq" id="WP_191741674.1">
    <property type="nucleotide sequence ID" value="NZ_JACSQB010000167.1"/>
</dbReference>
<protein>
    <submittedName>
        <fullName evidence="4">Hydrogenase formation protein HypD</fullName>
    </submittedName>
</protein>
<keyword evidence="3" id="KW-0408">Iron</keyword>
<proteinExistence type="inferred from homology"/>
<sequence>MQRIRIYENILDKIFKLCEEIDKDKINIMEVCGTHTHLIYESGLKQLLPEKINLISGPGCPVCVTSTSFIDNAIDIGRNGTTIVTFGDIAKVRGSVCSLVEARNLNLKVIYSMDKVIEFCLQNSLKEFLFLGVGFETTSPIIASTIKKAKDYNLKNLWFYNSLKVMPPIIDKILSSSSVDGVILPGNVAIVEGEEGFKHILEKYNIPSVIAGFSYEHILISIYYILKNIYMKSGSFYNIYKSVVRVEGNVKSRKILDDVFYLDNGTWRGIGNIPKSSMEIRDGYKNFDGKNKFNIKEKEERIKVSGCRCEEIIMGKISPEECELFKNVCNKENPVGPCMVSVEGACYSACSYI</sequence>
<keyword evidence="2" id="KW-0479">Metal-binding</keyword>
<evidence type="ECO:0000256" key="3">
    <source>
        <dbReference type="ARBA" id="ARBA00023004"/>
    </source>
</evidence>
<dbReference type="EMBL" id="JACSQB010000167">
    <property type="protein sequence ID" value="MBD8048733.1"/>
    <property type="molecule type" value="Genomic_DNA"/>
</dbReference>
<dbReference type="PANTHER" id="PTHR30149:SF0">
    <property type="entry name" value="HYDROGENASE MATURATION FACTOR HYPD"/>
    <property type="match status" value="1"/>
</dbReference>
<evidence type="ECO:0000313" key="4">
    <source>
        <dbReference type="EMBL" id="MBD8048733.1"/>
    </source>
</evidence>
<keyword evidence="5" id="KW-1185">Reference proteome</keyword>
<dbReference type="PANTHER" id="PTHR30149">
    <property type="entry name" value="HYDROGENASE PROTEIN ASSEMBLY PROTEIN HYPD"/>
    <property type="match status" value="1"/>
</dbReference>
<reference evidence="4 5" key="1">
    <citation type="submission" date="2020-08" db="EMBL/GenBank/DDBJ databases">
        <title>A Genomic Blueprint of the Chicken Gut Microbiome.</title>
        <authorList>
            <person name="Gilroy R."/>
            <person name="Ravi A."/>
            <person name="Getino M."/>
            <person name="Pursley I."/>
            <person name="Horton D.L."/>
            <person name="Alikhan N.-F."/>
            <person name="Baker D."/>
            <person name="Gharbi K."/>
            <person name="Hall N."/>
            <person name="Watson M."/>
            <person name="Adriaenssens E.M."/>
            <person name="Foster-Nyarko E."/>
            <person name="Jarju S."/>
            <person name="Secka A."/>
            <person name="Antonio M."/>
            <person name="Oren A."/>
            <person name="Chaudhuri R."/>
            <person name="La Ragione R.M."/>
            <person name="Hildebrand F."/>
            <person name="Pallen M.J."/>
        </authorList>
    </citation>
    <scope>NUCLEOTIDE SEQUENCE [LARGE SCALE GENOMIC DNA]</scope>
    <source>
        <strain evidence="4 5">N37</strain>
    </source>
</reference>
<dbReference type="PIRSF" id="PIRSF005622">
    <property type="entry name" value="Hydrgn_mat_hypD"/>
    <property type="match status" value="1"/>
</dbReference>
<comment type="caution">
    <text evidence="4">The sequence shown here is derived from an EMBL/GenBank/DDBJ whole genome shotgun (WGS) entry which is preliminary data.</text>
</comment>
<gene>
    <name evidence="4" type="primary">hypD</name>
    <name evidence="4" type="ORF">H9637_17140</name>
</gene>
<dbReference type="InterPro" id="IPR042244">
    <property type="entry name" value="HypD_2_sf"/>
</dbReference>
<comment type="similarity">
    <text evidence="1">Belongs to the HypD family.</text>
</comment>
<dbReference type="Pfam" id="PF01924">
    <property type="entry name" value="HypD"/>
    <property type="match status" value="1"/>
</dbReference>
<dbReference type="InterPro" id="IPR042243">
    <property type="entry name" value="HypD_1"/>
</dbReference>
<evidence type="ECO:0000256" key="1">
    <source>
        <dbReference type="ARBA" id="ARBA00007888"/>
    </source>
</evidence>
<dbReference type="NCBIfam" id="TIGR00075">
    <property type="entry name" value="hypD"/>
    <property type="match status" value="1"/>
</dbReference>
<evidence type="ECO:0000313" key="5">
    <source>
        <dbReference type="Proteomes" id="UP000627166"/>
    </source>
</evidence>
<dbReference type="Gene3D" id="3.40.50.11750">
    <property type="entry name" value="HypD, alpha/beta domain 1"/>
    <property type="match status" value="2"/>
</dbReference>
<evidence type="ECO:0000256" key="2">
    <source>
        <dbReference type="ARBA" id="ARBA00022723"/>
    </source>
</evidence>
<dbReference type="InterPro" id="IPR002780">
    <property type="entry name" value="Hyd_form_HypD"/>
</dbReference>
<name>A0ABR8YWT9_9CLOT</name>
<dbReference type="Gene3D" id="6.10.20.100">
    <property type="match status" value="1"/>
</dbReference>